<evidence type="ECO:0000256" key="5">
    <source>
        <dbReference type="SAM" id="MobiDB-lite"/>
    </source>
</evidence>
<protein>
    <recommendedName>
        <fullName evidence="6">Pre-mRNA polyadenylation factor Fip1 domain-containing protein</fullName>
    </recommendedName>
</protein>
<feature type="compositionally biased region" description="Acidic residues" evidence="5">
    <location>
        <begin position="97"/>
        <end position="115"/>
    </location>
</feature>
<evidence type="ECO:0000256" key="3">
    <source>
        <dbReference type="ARBA" id="ARBA00022664"/>
    </source>
</evidence>
<keyword evidence="8" id="KW-1185">Reference proteome</keyword>
<evidence type="ECO:0000259" key="6">
    <source>
        <dbReference type="Pfam" id="PF05182"/>
    </source>
</evidence>
<dbReference type="OrthoDB" id="1917198at2759"/>
<dbReference type="Proteomes" id="UP000039324">
    <property type="component" value="Unassembled WGS sequence"/>
</dbReference>
<comment type="subcellular location">
    <subcellularLocation>
        <location evidence="1">Nucleus</location>
    </subcellularLocation>
</comment>
<evidence type="ECO:0000256" key="4">
    <source>
        <dbReference type="ARBA" id="ARBA00023242"/>
    </source>
</evidence>
<feature type="compositionally biased region" description="Polar residues" evidence="5">
    <location>
        <begin position="263"/>
        <end position="272"/>
    </location>
</feature>
<dbReference type="PANTHER" id="PTHR36884">
    <property type="entry name" value="FIP1[III]-LIKE PROTEIN"/>
    <property type="match status" value="1"/>
</dbReference>
<feature type="region of interest" description="Disordered" evidence="5">
    <location>
        <begin position="1"/>
        <end position="127"/>
    </location>
</feature>
<feature type="compositionally biased region" description="Basic and acidic residues" evidence="5">
    <location>
        <begin position="48"/>
        <end position="58"/>
    </location>
</feature>
<dbReference type="Pfam" id="PF05182">
    <property type="entry name" value="Fip1"/>
    <property type="match status" value="1"/>
</dbReference>
<dbReference type="AlphaFoldDB" id="A0A0G4IRQ2"/>
<feature type="region of interest" description="Disordered" evidence="5">
    <location>
        <begin position="263"/>
        <end position="291"/>
    </location>
</feature>
<comment type="similarity">
    <text evidence="2">Belongs to the FIP1 family.</text>
</comment>
<dbReference type="InterPro" id="IPR044976">
    <property type="entry name" value="FIPS5/FIPS3-like"/>
</dbReference>
<reference evidence="7 8" key="1">
    <citation type="submission" date="2015-02" db="EMBL/GenBank/DDBJ databases">
        <authorList>
            <person name="Chooi Y.-H."/>
        </authorList>
    </citation>
    <scope>NUCLEOTIDE SEQUENCE [LARGE SCALE GENOMIC DNA]</scope>
    <source>
        <strain evidence="7">E3</strain>
    </source>
</reference>
<proteinExistence type="inferred from homology"/>
<evidence type="ECO:0000313" key="7">
    <source>
        <dbReference type="EMBL" id="CEO97872.1"/>
    </source>
</evidence>
<name>A0A0G4IRQ2_PLABS</name>
<accession>A0A0G4IRQ2</accession>
<dbReference type="GO" id="GO:0006397">
    <property type="term" value="P:mRNA processing"/>
    <property type="evidence" value="ECO:0007669"/>
    <property type="project" value="UniProtKB-KW"/>
</dbReference>
<dbReference type="GO" id="GO:0005634">
    <property type="term" value="C:nucleus"/>
    <property type="evidence" value="ECO:0007669"/>
    <property type="project" value="UniProtKB-SubCell"/>
</dbReference>
<keyword evidence="3" id="KW-0507">mRNA processing</keyword>
<dbReference type="InterPro" id="IPR007854">
    <property type="entry name" value="Fip1_dom"/>
</dbReference>
<dbReference type="STRING" id="37360.A0A0G4IRQ2"/>
<evidence type="ECO:0000256" key="2">
    <source>
        <dbReference type="ARBA" id="ARBA00007459"/>
    </source>
</evidence>
<sequence length="291" mass="31186">MDKNDDAARTVEDEVVDDAVPDTDKFYADASSAPTDMSDGDLFAELYGHQDKERDTAARPEQPPAQPPPGELETAPASAEELSNVGAESQPEPEGNGSDDDETEGSTDDSDDDSEQDVKIVLIGNNDLSRAPTQTVRVAPNKYVRAVSEQADAAAAAAAVAAPAPAAPTDTLTNELEVEAPVVAKPEKPDIATLIPPEPAPIDRLTGRPITFPSVYDVDIDALPEKPWKHHLADLSDWFNYGFDENSWRTYCQRQVQMRLTVSKQVKPRSSQGGHAGRHAGHRGGPPSIAS</sequence>
<feature type="compositionally biased region" description="Pro residues" evidence="5">
    <location>
        <begin position="61"/>
        <end position="70"/>
    </location>
</feature>
<dbReference type="PANTHER" id="PTHR36884:SF4">
    <property type="entry name" value="FIP1[III]-LIKE PROTEIN"/>
    <property type="match status" value="1"/>
</dbReference>
<gene>
    <name evidence="7" type="ORF">PBRA_005986</name>
</gene>
<keyword evidence="4" id="KW-0539">Nucleus</keyword>
<evidence type="ECO:0000313" key="8">
    <source>
        <dbReference type="Proteomes" id="UP000039324"/>
    </source>
</evidence>
<feature type="domain" description="Pre-mRNA polyadenylation factor Fip1" evidence="6">
    <location>
        <begin position="217"/>
        <end position="259"/>
    </location>
</feature>
<organism evidence="7 8">
    <name type="scientific">Plasmodiophora brassicae</name>
    <name type="common">Clubroot disease agent</name>
    <dbReference type="NCBI Taxonomy" id="37360"/>
    <lineage>
        <taxon>Eukaryota</taxon>
        <taxon>Sar</taxon>
        <taxon>Rhizaria</taxon>
        <taxon>Endomyxa</taxon>
        <taxon>Phytomyxea</taxon>
        <taxon>Plasmodiophorida</taxon>
        <taxon>Plasmodiophoridae</taxon>
        <taxon>Plasmodiophora</taxon>
    </lineage>
</organism>
<dbReference type="EMBL" id="CDSF01000081">
    <property type="protein sequence ID" value="CEO97872.1"/>
    <property type="molecule type" value="Genomic_DNA"/>
</dbReference>
<evidence type="ECO:0000256" key="1">
    <source>
        <dbReference type="ARBA" id="ARBA00004123"/>
    </source>
</evidence>
<feature type="compositionally biased region" description="Basic and acidic residues" evidence="5">
    <location>
        <begin position="1"/>
        <end position="12"/>
    </location>
</feature>